<evidence type="ECO:0000256" key="1">
    <source>
        <dbReference type="SAM" id="MobiDB-lite"/>
    </source>
</evidence>
<dbReference type="OrthoDB" id="6020543at2759"/>
<feature type="signal peptide" evidence="2">
    <location>
        <begin position="1"/>
        <end position="22"/>
    </location>
</feature>
<dbReference type="AlphaFoldDB" id="A0A3D8R9G7"/>
<proteinExistence type="predicted"/>
<dbReference type="GO" id="GO:0008061">
    <property type="term" value="F:chitin binding"/>
    <property type="evidence" value="ECO:0007669"/>
    <property type="project" value="InterPro"/>
</dbReference>
<dbReference type="Pfam" id="PF01607">
    <property type="entry name" value="CBM_14"/>
    <property type="match status" value="1"/>
</dbReference>
<name>A0A3D8R9G7_9EURO</name>
<dbReference type="GeneID" id="38118412"/>
<dbReference type="PROSITE" id="PS50940">
    <property type="entry name" value="CHIT_BIND_II"/>
    <property type="match status" value="1"/>
</dbReference>
<reference evidence="4 5" key="1">
    <citation type="journal article" date="2018" name="IMA Fungus">
        <title>IMA Genome-F 9: Draft genome sequence of Annulohypoxylon stygium, Aspergillus mulundensis, Berkeleyomyces basicola (syn. Thielaviopsis basicola), Ceratocystis smalleyi, two Cercospora beticola strains, Coleophoma cylindrospora, Fusarium fracticaudum, Phialophora cf. hyalina, and Morchella septimelata.</title>
        <authorList>
            <person name="Wingfield B.D."/>
            <person name="Bills G.F."/>
            <person name="Dong Y."/>
            <person name="Huang W."/>
            <person name="Nel W.J."/>
            <person name="Swalarsk-Parry B.S."/>
            <person name="Vaghefi N."/>
            <person name="Wilken P.M."/>
            <person name="An Z."/>
            <person name="de Beer Z.W."/>
            <person name="De Vos L."/>
            <person name="Chen L."/>
            <person name="Duong T.A."/>
            <person name="Gao Y."/>
            <person name="Hammerbacher A."/>
            <person name="Kikkert J.R."/>
            <person name="Li Y."/>
            <person name="Li H."/>
            <person name="Li K."/>
            <person name="Li Q."/>
            <person name="Liu X."/>
            <person name="Ma X."/>
            <person name="Naidoo K."/>
            <person name="Pethybridge S.J."/>
            <person name="Sun J."/>
            <person name="Steenkamp E.T."/>
            <person name="van der Nest M.A."/>
            <person name="van Wyk S."/>
            <person name="Wingfield M.J."/>
            <person name="Xiong C."/>
            <person name="Yue Q."/>
            <person name="Zhang X."/>
        </authorList>
    </citation>
    <scope>NUCLEOTIDE SEQUENCE [LARGE SCALE GENOMIC DNA]</scope>
    <source>
        <strain evidence="4 5">DSM 5745</strain>
    </source>
</reference>
<keyword evidence="5" id="KW-1185">Reference proteome</keyword>
<evidence type="ECO:0000256" key="2">
    <source>
        <dbReference type="SAM" id="SignalP"/>
    </source>
</evidence>
<dbReference type="Gene3D" id="2.170.140.10">
    <property type="entry name" value="Chitin binding domain"/>
    <property type="match status" value="1"/>
</dbReference>
<organism evidence="4 5">
    <name type="scientific">Aspergillus mulundensis</name>
    <dbReference type="NCBI Taxonomy" id="1810919"/>
    <lineage>
        <taxon>Eukaryota</taxon>
        <taxon>Fungi</taxon>
        <taxon>Dikarya</taxon>
        <taxon>Ascomycota</taxon>
        <taxon>Pezizomycotina</taxon>
        <taxon>Eurotiomycetes</taxon>
        <taxon>Eurotiomycetidae</taxon>
        <taxon>Eurotiales</taxon>
        <taxon>Aspergillaceae</taxon>
        <taxon>Aspergillus</taxon>
        <taxon>Aspergillus subgen. Nidulantes</taxon>
    </lineage>
</organism>
<keyword evidence="2" id="KW-0732">Signal</keyword>
<dbReference type="GO" id="GO:0005576">
    <property type="term" value="C:extracellular region"/>
    <property type="evidence" value="ECO:0007669"/>
    <property type="project" value="InterPro"/>
</dbReference>
<feature type="chain" id="PRO_5017821808" description="Chitin-binding type-2 domain-containing protein" evidence="2">
    <location>
        <begin position="23"/>
        <end position="141"/>
    </location>
</feature>
<gene>
    <name evidence="4" type="ORF">DSM5745_08042</name>
</gene>
<dbReference type="SMART" id="SM00494">
    <property type="entry name" value="ChtBD2"/>
    <property type="match status" value="1"/>
</dbReference>
<dbReference type="EMBL" id="PVWQ01000010">
    <property type="protein sequence ID" value="RDW70531.1"/>
    <property type="molecule type" value="Genomic_DNA"/>
</dbReference>
<dbReference type="RefSeq" id="XP_026601062.1">
    <property type="nucleotide sequence ID" value="XM_026750058.1"/>
</dbReference>
<dbReference type="InterPro" id="IPR036508">
    <property type="entry name" value="Chitin-bd_dom_sf"/>
</dbReference>
<protein>
    <recommendedName>
        <fullName evidence="3">Chitin-binding type-2 domain-containing protein</fullName>
    </recommendedName>
</protein>
<feature type="domain" description="Chitin-binding type-2" evidence="3">
    <location>
        <begin position="26"/>
        <end position="82"/>
    </location>
</feature>
<dbReference type="STRING" id="1810919.A0A3D8R9G7"/>
<feature type="region of interest" description="Disordered" evidence="1">
    <location>
        <begin position="82"/>
        <end position="141"/>
    </location>
</feature>
<accession>A0A3D8R9G7</accession>
<evidence type="ECO:0000313" key="4">
    <source>
        <dbReference type="EMBL" id="RDW70531.1"/>
    </source>
</evidence>
<evidence type="ECO:0000259" key="3">
    <source>
        <dbReference type="PROSITE" id="PS50940"/>
    </source>
</evidence>
<evidence type="ECO:0000313" key="5">
    <source>
        <dbReference type="Proteomes" id="UP000256690"/>
    </source>
</evidence>
<feature type="compositionally biased region" description="Basic and acidic residues" evidence="1">
    <location>
        <begin position="90"/>
        <end position="141"/>
    </location>
</feature>
<dbReference type="Proteomes" id="UP000256690">
    <property type="component" value="Unassembled WGS sequence"/>
</dbReference>
<dbReference type="InterPro" id="IPR002557">
    <property type="entry name" value="Chitin-bd_dom"/>
</dbReference>
<dbReference type="SUPFAM" id="SSF57625">
    <property type="entry name" value="Invertebrate chitin-binding proteins"/>
    <property type="match status" value="1"/>
</dbReference>
<sequence>MQLPINTLTLLAASLLIATSTAAPTDPTCHVGATWPDHHDCHRFYECAAGGTPVRKTCGPHTAYSAELGVCDYEWRVSTCRRGYGKKKHGAEGGMREGEKKEGEKKEYRVEGVEMKEGEEKEDERKGEKKEDVKKKERYRE</sequence>
<comment type="caution">
    <text evidence="4">The sequence shown here is derived from an EMBL/GenBank/DDBJ whole genome shotgun (WGS) entry which is preliminary data.</text>
</comment>